<feature type="transmembrane region" description="Helical" evidence="14">
    <location>
        <begin position="350"/>
        <end position="375"/>
    </location>
</feature>
<accession>A0A7W2D836</accession>
<dbReference type="EC" id="2.4.2.46" evidence="4"/>
<keyword evidence="6" id="KW-1003">Cell membrane</keyword>
<evidence type="ECO:0000256" key="11">
    <source>
        <dbReference type="ARBA" id="ARBA00033184"/>
    </source>
</evidence>
<feature type="domain" description="Arabinofuranosyltransferase AftA C-terminal" evidence="15">
    <location>
        <begin position="477"/>
        <end position="649"/>
    </location>
</feature>
<organism evidence="17 18">
    <name type="scientific">Streptomyces himalayensis subsp. aureolus</name>
    <dbReference type="NCBI Taxonomy" id="2758039"/>
    <lineage>
        <taxon>Bacteria</taxon>
        <taxon>Bacillati</taxon>
        <taxon>Actinomycetota</taxon>
        <taxon>Actinomycetes</taxon>
        <taxon>Kitasatosporales</taxon>
        <taxon>Streptomycetaceae</taxon>
        <taxon>Streptomyces</taxon>
        <taxon>Streptomyces himalayensis</taxon>
    </lineage>
</organism>
<evidence type="ECO:0000256" key="1">
    <source>
        <dbReference type="ARBA" id="ARBA00004651"/>
    </source>
</evidence>
<evidence type="ECO:0000256" key="5">
    <source>
        <dbReference type="ARBA" id="ARBA00020482"/>
    </source>
</evidence>
<feature type="region of interest" description="Disordered" evidence="13">
    <location>
        <begin position="1"/>
        <end position="24"/>
    </location>
</feature>
<feature type="compositionally biased region" description="Low complexity" evidence="13">
    <location>
        <begin position="13"/>
        <end position="24"/>
    </location>
</feature>
<comment type="similarity">
    <text evidence="3">Belongs to the glycosyltransferase 85 family.</text>
</comment>
<evidence type="ECO:0000256" key="6">
    <source>
        <dbReference type="ARBA" id="ARBA00022475"/>
    </source>
</evidence>
<feature type="transmembrane region" description="Helical" evidence="14">
    <location>
        <begin position="264"/>
        <end position="293"/>
    </location>
</feature>
<evidence type="ECO:0000256" key="4">
    <source>
        <dbReference type="ARBA" id="ARBA00012037"/>
    </source>
</evidence>
<proteinExistence type="inferred from homology"/>
<feature type="transmembrane region" description="Helical" evidence="14">
    <location>
        <begin position="305"/>
        <end position="330"/>
    </location>
</feature>
<dbReference type="GO" id="GO:0016757">
    <property type="term" value="F:glycosyltransferase activity"/>
    <property type="evidence" value="ECO:0007669"/>
    <property type="project" value="InterPro"/>
</dbReference>
<feature type="transmembrane region" description="Helical" evidence="14">
    <location>
        <begin position="234"/>
        <end position="252"/>
    </location>
</feature>
<dbReference type="Proteomes" id="UP000586976">
    <property type="component" value="Unassembled WGS sequence"/>
</dbReference>
<keyword evidence="10 14" id="KW-0472">Membrane</keyword>
<dbReference type="Pfam" id="PF12249">
    <property type="entry name" value="AftA_C"/>
    <property type="match status" value="1"/>
</dbReference>
<gene>
    <name evidence="17" type="ORF">H1V43_34635</name>
</gene>
<dbReference type="GO" id="GO:0044038">
    <property type="term" value="P:cell wall macromolecule biosynthetic process"/>
    <property type="evidence" value="ECO:0007669"/>
    <property type="project" value="InterPro"/>
</dbReference>
<sequence>MTTLQKLRPPVSTAQRPPAERPTAPRTFQLTFPRFVIEAVAGAAIAVVVSLLLQVAVLRLSIPEPSLLPTVLASLCSATLVAVVTVLATSLRASAALPWAGYAAVSALPTLLLAVPLHGTRWFLGGLASDNQFRIAYVTRFASSPHLADFAYQGVPPLYPPGWFWAAGRTAALLGIDGWAVFKPLSILSTALAAAVALSLWRLLVTARLAMLLALATSACAFVEPSLGVREPYAWLVGAALPPLTVIAYRVLGDDRTRWRALASLGAALGLAVLCYTMLAAFWAFCLLVLVGIRFARHPGCGATLLLRTAVVAGVAAPAGCVVLLPYWLASLPLGSPSTTALKFIPYQQITYLLPMTSLDPPGVLCLTGTAWLLLRARKHVVAGGLLGLVCCCYAWSVLSQLAIAAGTTLLSFRVHPVLLAALYCAGILAVGELLVVVRRRPQVSWRASWRASLPVFAGLAALLAVSTLQHAHAALTREVDLAYRQSYPLSDGSRPARTTRVPDPGRTDEWLAPLAEAIEKATGKQPQELVVLTDVHRLTSVRPYWSYVTSTPGYSNPLGRHEERNEEVKRWLRARDAQSFTLAMASGAFRPPDVFVLTRVPGGFDLTLTHHHFPRVPTTSSERITIPTHLFDESAFTRQDVGPYTVLTARHSAAPTD</sequence>
<dbReference type="InterPro" id="IPR020959">
    <property type="entry name" value="ArabinofuranosylTrfase_AftA_C"/>
</dbReference>
<evidence type="ECO:0000256" key="7">
    <source>
        <dbReference type="ARBA" id="ARBA00022679"/>
    </source>
</evidence>
<feature type="transmembrane region" description="Helical" evidence="14">
    <location>
        <begin position="187"/>
        <end position="204"/>
    </location>
</feature>
<comment type="catalytic activity">
    <reaction evidence="12">
        <text>Adds an alpha-D-arabinofuranosyl group from trans,octacis-decaprenylphospho-beta-D-arabinofuranose at the 5-O-position of the eighth, tenth and twelfth galactofuranose unit of the galactofuranan chain of [beta-D-galactofuranosyl-(1-&gt;5)-beta-D-galactofuranosyl-(1-&gt;6)]14-beta-D-galactofuranosyl-(1-&gt;5)-beta-D-galactofuranosyl-(1-&gt;4)-alpha-L-rhamnopyranosyl-(1-&gt;3)-N-acetyl-alpha-D-glucosaminyl-diphospho-trans,octacis-decaprenol.</text>
        <dbReference type="EC" id="2.4.2.46"/>
    </reaction>
</comment>
<evidence type="ECO:0000256" key="2">
    <source>
        <dbReference type="ARBA" id="ARBA00004776"/>
    </source>
</evidence>
<evidence type="ECO:0000313" key="18">
    <source>
        <dbReference type="Proteomes" id="UP000586976"/>
    </source>
</evidence>
<dbReference type="AlphaFoldDB" id="A0A7W2D836"/>
<keyword evidence="7 17" id="KW-0808">Transferase</keyword>
<feature type="transmembrane region" description="Helical" evidence="14">
    <location>
        <begin position="450"/>
        <end position="469"/>
    </location>
</feature>
<feature type="transmembrane region" description="Helical" evidence="14">
    <location>
        <begin position="99"/>
        <end position="117"/>
    </location>
</feature>
<name>A0A7W2D836_9ACTN</name>
<protein>
    <recommendedName>
        <fullName evidence="5">Galactan 5-O-arabinofuranosyltransferase</fullName>
        <ecNumber evidence="4">2.4.2.46</ecNumber>
    </recommendedName>
    <alternativeName>
        <fullName evidence="11">Arabinofuranosyltransferase AftA</fullName>
    </alternativeName>
</protein>
<reference evidence="17 18" key="1">
    <citation type="submission" date="2020-07" db="EMBL/GenBank/DDBJ databases">
        <title>Streptomyces isolated from Indian soil.</title>
        <authorList>
            <person name="Mandal S."/>
            <person name="Maiti P.K."/>
        </authorList>
    </citation>
    <scope>NUCLEOTIDE SEQUENCE [LARGE SCALE GENOMIC DNA]</scope>
    <source>
        <strain evidence="17 18">PSKA54</strain>
    </source>
</reference>
<comment type="subcellular location">
    <subcellularLocation>
        <location evidence="1">Cell membrane</location>
        <topology evidence="1">Multi-pass membrane protein</topology>
    </subcellularLocation>
</comment>
<comment type="pathway">
    <text evidence="2">Cell wall biogenesis; cell wall polysaccharide biosynthesis.</text>
</comment>
<keyword evidence="9 14" id="KW-1133">Transmembrane helix</keyword>
<evidence type="ECO:0000256" key="9">
    <source>
        <dbReference type="ARBA" id="ARBA00022989"/>
    </source>
</evidence>
<dbReference type="Pfam" id="PF12250">
    <property type="entry name" value="AftA_N"/>
    <property type="match status" value="1"/>
</dbReference>
<dbReference type="EMBL" id="JACEQY010000059">
    <property type="protein sequence ID" value="MBA4866363.1"/>
    <property type="molecule type" value="Genomic_DNA"/>
</dbReference>
<dbReference type="RefSeq" id="WP_181867770.1">
    <property type="nucleotide sequence ID" value="NZ_JACEQY010000059.1"/>
</dbReference>
<feature type="transmembrane region" description="Helical" evidence="14">
    <location>
        <begin position="418"/>
        <end position="438"/>
    </location>
</feature>
<evidence type="ECO:0000313" key="17">
    <source>
        <dbReference type="EMBL" id="MBA4866363.1"/>
    </source>
</evidence>
<evidence type="ECO:0000256" key="8">
    <source>
        <dbReference type="ARBA" id="ARBA00022692"/>
    </source>
</evidence>
<evidence type="ECO:0000256" key="12">
    <source>
        <dbReference type="ARBA" id="ARBA00034030"/>
    </source>
</evidence>
<comment type="caution">
    <text evidence="17">The sequence shown here is derived from an EMBL/GenBank/DDBJ whole genome shotgun (WGS) entry which is preliminary data.</text>
</comment>
<dbReference type="InterPro" id="IPR020963">
    <property type="entry name" value="ArabinofuranosylTrfase_AftA_N"/>
</dbReference>
<keyword evidence="18" id="KW-1185">Reference proteome</keyword>
<evidence type="ECO:0000256" key="14">
    <source>
        <dbReference type="SAM" id="Phobius"/>
    </source>
</evidence>
<dbReference type="UniPathway" id="UPA00963"/>
<feature type="transmembrane region" description="Helical" evidence="14">
    <location>
        <begin position="382"/>
        <end position="406"/>
    </location>
</feature>
<evidence type="ECO:0000259" key="16">
    <source>
        <dbReference type="Pfam" id="PF12250"/>
    </source>
</evidence>
<evidence type="ECO:0000256" key="13">
    <source>
        <dbReference type="SAM" id="MobiDB-lite"/>
    </source>
</evidence>
<dbReference type="GO" id="GO:0045227">
    <property type="term" value="P:capsule polysaccharide biosynthetic process"/>
    <property type="evidence" value="ECO:0007669"/>
    <property type="project" value="UniProtKB-UniPathway"/>
</dbReference>
<evidence type="ECO:0000256" key="3">
    <source>
        <dbReference type="ARBA" id="ARBA00009655"/>
    </source>
</evidence>
<keyword evidence="8 14" id="KW-0812">Transmembrane</keyword>
<feature type="transmembrane region" description="Helical" evidence="14">
    <location>
        <begin position="35"/>
        <end position="55"/>
    </location>
</feature>
<feature type="domain" description="Arabinofuranosyltransferase AftA N-terminal" evidence="16">
    <location>
        <begin position="39"/>
        <end position="446"/>
    </location>
</feature>
<dbReference type="GO" id="GO:0005886">
    <property type="term" value="C:plasma membrane"/>
    <property type="evidence" value="ECO:0007669"/>
    <property type="project" value="UniProtKB-SubCell"/>
</dbReference>
<evidence type="ECO:0000256" key="10">
    <source>
        <dbReference type="ARBA" id="ARBA00023136"/>
    </source>
</evidence>
<feature type="transmembrane region" description="Helical" evidence="14">
    <location>
        <begin position="67"/>
        <end position="87"/>
    </location>
</feature>
<evidence type="ECO:0000259" key="15">
    <source>
        <dbReference type="Pfam" id="PF12249"/>
    </source>
</evidence>